<accession>A0ABY8TJI4</accession>
<evidence type="ECO:0000256" key="8">
    <source>
        <dbReference type="ARBA" id="ARBA00022989"/>
    </source>
</evidence>
<dbReference type="Pfam" id="PF00702">
    <property type="entry name" value="Hydrolase"/>
    <property type="match status" value="1"/>
</dbReference>
<dbReference type="CDD" id="cd00371">
    <property type="entry name" value="HMA"/>
    <property type="match status" value="1"/>
</dbReference>
<dbReference type="InterPro" id="IPR023214">
    <property type="entry name" value="HAD_sf"/>
</dbReference>
<dbReference type="Pfam" id="PF00403">
    <property type="entry name" value="HMA"/>
    <property type="match status" value="1"/>
</dbReference>
<dbReference type="InterPro" id="IPR018303">
    <property type="entry name" value="ATPase_P-typ_P_site"/>
</dbReference>
<sequence>MTCSMCAGAVESVVKQVPGVVSVAVNLATNTALIAYDPAVTGPRSCLEAVEGAGFEAALAAAGHGPAAGAGAAALREARVWRRRLLLALLLALPLAVLSMLAMTPDLQQKLEGPHQTSAVAAAVEGIGMSSLAAQGPAGVVAGDGHAAPATGPAPGKAVGGLPILWIVQLVLATGVQFGVGRTFYSSAYYSLKHRRPNMAVLVVLGTSAAYAHSCIAMVLAATQPRFMGHVYFESSALIIAFVCLGKYIEARAKAKTGDAIAALLNLTPKTALLLDESAHGLAGIDAGAPGIAADSSSRVVGKQMAADVAADAGLLGAAKVREVPLELVQVGDVLKVLPGAAFPADGTLLAGSSSADESLITGEALPVAKQRGDGLIGGSVNGSGLVLMRAGRVGPDSVLASIVRLVQEAQANKAAMQVLADKVAAYFVPVIILLALLTFVIWIIIGYTTGLLDGLPSSSWGAASSPLLLALLHAISVLVIACPCALGLATPTVAMVATGVAARHGVLIKGAAVLELAHKVGCVVLDKTGTLTQGKCKLQQASAATARHCAETTPMASNTCSSSSSHSSNSKSSSSSSSRSSTGCASDDSLVPVLLGNVAWMEDQGVPLPQGVRQRLAQLEEAAGATVVIAAVSGKAVALLAIADNLKLEAAGVLQALQQRGVETWMVTGDSRRVAAALARQLQLPLSRVVAEATPAMKVRVVQKLRQQASQQQLTLSPPSLASNNSMCSTTSRGIRELSTCFRTSAALKLQRGNKTKQQRGRSGVAMVGDGINDSPALAEADVGLAIGGSADVAAQSADILLLKDSLSDVLVALDISSRAYHRMRWNFVYAYAYNALAIPLAAGVLFPATHSLLPPWIAALAMALSSVSVVGSSLALRLYKPAQDVQAIKESAAAAAKPP</sequence>
<dbReference type="PRINTS" id="PR00119">
    <property type="entry name" value="CATATPASE"/>
</dbReference>
<feature type="region of interest" description="Disordered" evidence="11">
    <location>
        <begin position="556"/>
        <end position="587"/>
    </location>
</feature>
<evidence type="ECO:0000256" key="5">
    <source>
        <dbReference type="ARBA" id="ARBA00022741"/>
    </source>
</evidence>
<feature type="domain" description="HMA" evidence="12">
    <location>
        <begin position="1"/>
        <end position="58"/>
    </location>
</feature>
<dbReference type="Gene3D" id="2.70.150.10">
    <property type="entry name" value="Calcium-transporting ATPase, cytoplasmic transduction domain A"/>
    <property type="match status" value="1"/>
</dbReference>
<keyword evidence="14" id="KW-1185">Reference proteome</keyword>
<feature type="transmembrane region" description="Helical" evidence="10">
    <location>
        <begin position="424"/>
        <end position="448"/>
    </location>
</feature>
<keyword evidence="6 10" id="KW-0067">ATP-binding</keyword>
<dbReference type="InterPro" id="IPR001757">
    <property type="entry name" value="P_typ_ATPase"/>
</dbReference>
<keyword evidence="7" id="KW-1278">Translocase</keyword>
<dbReference type="PANTHER" id="PTHR43520">
    <property type="entry name" value="ATP7, ISOFORM B"/>
    <property type="match status" value="1"/>
</dbReference>
<evidence type="ECO:0000313" key="14">
    <source>
        <dbReference type="Proteomes" id="UP001244341"/>
    </source>
</evidence>
<dbReference type="PANTHER" id="PTHR43520:SF8">
    <property type="entry name" value="P-TYPE CU(+) TRANSPORTER"/>
    <property type="match status" value="1"/>
</dbReference>
<evidence type="ECO:0000256" key="6">
    <source>
        <dbReference type="ARBA" id="ARBA00022840"/>
    </source>
</evidence>
<proteinExistence type="inferred from homology"/>
<evidence type="ECO:0000259" key="12">
    <source>
        <dbReference type="PROSITE" id="PS50846"/>
    </source>
</evidence>
<dbReference type="InterPro" id="IPR059000">
    <property type="entry name" value="ATPase_P-type_domA"/>
</dbReference>
<organism evidence="13 14">
    <name type="scientific">Tetradesmus obliquus</name>
    <name type="common">Green alga</name>
    <name type="synonym">Acutodesmus obliquus</name>
    <dbReference type="NCBI Taxonomy" id="3088"/>
    <lineage>
        <taxon>Eukaryota</taxon>
        <taxon>Viridiplantae</taxon>
        <taxon>Chlorophyta</taxon>
        <taxon>core chlorophytes</taxon>
        <taxon>Chlorophyceae</taxon>
        <taxon>CS clade</taxon>
        <taxon>Sphaeropleales</taxon>
        <taxon>Scenedesmaceae</taxon>
        <taxon>Tetradesmus</taxon>
    </lineage>
</organism>
<dbReference type="PRINTS" id="PR00943">
    <property type="entry name" value="CUATPASE"/>
</dbReference>
<dbReference type="EMBL" id="CP126208">
    <property type="protein sequence ID" value="WIA09268.1"/>
    <property type="molecule type" value="Genomic_DNA"/>
</dbReference>
<dbReference type="PROSITE" id="PS50846">
    <property type="entry name" value="HMA_2"/>
    <property type="match status" value="1"/>
</dbReference>
<dbReference type="SUPFAM" id="SSF55008">
    <property type="entry name" value="HMA, heavy metal-associated domain"/>
    <property type="match status" value="1"/>
</dbReference>
<feature type="transmembrane region" description="Helical" evidence="10">
    <location>
        <begin position="85"/>
        <end position="104"/>
    </location>
</feature>
<protein>
    <recommendedName>
        <fullName evidence="12">HMA domain-containing protein</fullName>
    </recommendedName>
</protein>
<dbReference type="InterPro" id="IPR008250">
    <property type="entry name" value="ATPase_P-typ_transduc_dom_A_sf"/>
</dbReference>
<feature type="transmembrane region" description="Helical" evidence="10">
    <location>
        <begin position="197"/>
        <end position="221"/>
    </location>
</feature>
<dbReference type="Pfam" id="PF00122">
    <property type="entry name" value="E1-E2_ATPase"/>
    <property type="match status" value="1"/>
</dbReference>
<keyword evidence="8 10" id="KW-1133">Transmembrane helix</keyword>
<gene>
    <name evidence="13" type="ORF">OEZ85_008676</name>
</gene>
<dbReference type="SUPFAM" id="SSF56784">
    <property type="entry name" value="HAD-like"/>
    <property type="match status" value="1"/>
</dbReference>
<dbReference type="PROSITE" id="PS00154">
    <property type="entry name" value="ATPASE_E1_E2"/>
    <property type="match status" value="1"/>
</dbReference>
<dbReference type="InterPro" id="IPR023298">
    <property type="entry name" value="ATPase_P-typ_TM_dom_sf"/>
</dbReference>
<evidence type="ECO:0000256" key="3">
    <source>
        <dbReference type="ARBA" id="ARBA00022692"/>
    </source>
</evidence>
<dbReference type="Gene3D" id="3.30.70.100">
    <property type="match status" value="1"/>
</dbReference>
<comment type="subcellular location">
    <subcellularLocation>
        <location evidence="1">Endomembrane system</location>
        <topology evidence="1">Multi-pass membrane protein</topology>
    </subcellularLocation>
    <subcellularLocation>
        <location evidence="10">Membrane</location>
    </subcellularLocation>
</comment>
<name>A0ABY8TJI4_TETOB</name>
<feature type="transmembrane region" description="Helical" evidence="10">
    <location>
        <begin position="227"/>
        <end position="246"/>
    </location>
</feature>
<evidence type="ECO:0000256" key="9">
    <source>
        <dbReference type="ARBA" id="ARBA00023136"/>
    </source>
</evidence>
<dbReference type="Gene3D" id="3.40.50.1000">
    <property type="entry name" value="HAD superfamily/HAD-like"/>
    <property type="match status" value="2"/>
</dbReference>
<keyword evidence="9 10" id="KW-0472">Membrane</keyword>
<keyword evidence="3 10" id="KW-0812">Transmembrane</keyword>
<evidence type="ECO:0000313" key="13">
    <source>
        <dbReference type="EMBL" id="WIA09268.1"/>
    </source>
</evidence>
<feature type="transmembrane region" description="Helical" evidence="10">
    <location>
        <begin position="830"/>
        <end position="852"/>
    </location>
</feature>
<reference evidence="13 14" key="1">
    <citation type="submission" date="2023-05" db="EMBL/GenBank/DDBJ databases">
        <title>A 100% complete, gapless, phased diploid assembly of the Scenedesmus obliquus UTEX 3031 genome.</title>
        <authorList>
            <person name="Biondi T.C."/>
            <person name="Hanschen E.R."/>
            <person name="Kwon T."/>
            <person name="Eng W."/>
            <person name="Kruse C.P.S."/>
            <person name="Koehler S.I."/>
            <person name="Kunde Y."/>
            <person name="Gleasner C.D."/>
            <person name="You Mak K.T."/>
            <person name="Polle J."/>
            <person name="Hovde B.T."/>
            <person name="Starkenburg S.R."/>
        </authorList>
    </citation>
    <scope>NUCLEOTIDE SEQUENCE [LARGE SCALE GENOMIC DNA]</scope>
    <source>
        <strain evidence="13 14">DOE0152z</strain>
    </source>
</reference>
<comment type="similarity">
    <text evidence="2 10">Belongs to the cation transport ATPase (P-type) (TC 3.A.3) family. Type IB subfamily.</text>
</comment>
<dbReference type="InterPro" id="IPR036412">
    <property type="entry name" value="HAD-like_sf"/>
</dbReference>
<feature type="compositionally biased region" description="Low complexity" evidence="11">
    <location>
        <begin position="557"/>
        <end position="587"/>
    </location>
</feature>
<feature type="transmembrane region" description="Helical" evidence="10">
    <location>
        <begin position="164"/>
        <end position="185"/>
    </location>
</feature>
<feature type="transmembrane region" description="Helical" evidence="10">
    <location>
        <begin position="468"/>
        <end position="490"/>
    </location>
</feature>
<evidence type="ECO:0000256" key="11">
    <source>
        <dbReference type="SAM" id="MobiDB-lite"/>
    </source>
</evidence>
<dbReference type="InterPro" id="IPR027256">
    <property type="entry name" value="P-typ_ATPase_IB"/>
</dbReference>
<dbReference type="InterPro" id="IPR006121">
    <property type="entry name" value="HMA_dom"/>
</dbReference>
<evidence type="ECO:0000256" key="2">
    <source>
        <dbReference type="ARBA" id="ARBA00006024"/>
    </source>
</evidence>
<evidence type="ECO:0000256" key="10">
    <source>
        <dbReference type="RuleBase" id="RU362081"/>
    </source>
</evidence>
<feature type="transmembrane region" description="Helical" evidence="10">
    <location>
        <begin position="858"/>
        <end position="881"/>
    </location>
</feature>
<dbReference type="NCBIfam" id="TIGR01525">
    <property type="entry name" value="ATPase-IB_hvy"/>
    <property type="match status" value="1"/>
</dbReference>
<evidence type="ECO:0000256" key="7">
    <source>
        <dbReference type="ARBA" id="ARBA00022967"/>
    </source>
</evidence>
<dbReference type="SUPFAM" id="SSF81665">
    <property type="entry name" value="Calcium ATPase, transmembrane domain M"/>
    <property type="match status" value="1"/>
</dbReference>
<dbReference type="InterPro" id="IPR036163">
    <property type="entry name" value="HMA_dom_sf"/>
</dbReference>
<dbReference type="Proteomes" id="UP001244341">
    <property type="component" value="Chromosome 1b"/>
</dbReference>
<evidence type="ECO:0000256" key="1">
    <source>
        <dbReference type="ARBA" id="ARBA00004127"/>
    </source>
</evidence>
<dbReference type="NCBIfam" id="TIGR01494">
    <property type="entry name" value="ATPase_P-type"/>
    <property type="match status" value="2"/>
</dbReference>
<keyword evidence="4 10" id="KW-0479">Metal-binding</keyword>
<evidence type="ECO:0000256" key="4">
    <source>
        <dbReference type="ARBA" id="ARBA00022723"/>
    </source>
</evidence>
<dbReference type="SUPFAM" id="SSF81653">
    <property type="entry name" value="Calcium ATPase, transduction domain A"/>
    <property type="match status" value="1"/>
</dbReference>
<keyword evidence="5 10" id="KW-0547">Nucleotide-binding</keyword>